<reference evidence="2" key="2">
    <citation type="submission" date="2022-12" db="EMBL/GenBank/DDBJ databases">
        <title>B. miyamotoi WGS.</title>
        <authorList>
            <person name="Kuleshov K.V."/>
            <person name="Hoornstra D."/>
            <person name="Hovius J.W."/>
            <person name="Platonov A.E."/>
            <person name="Telford S.R. III."/>
        </authorList>
    </citation>
    <scope>NUCLEOTIDE SEQUENCE</scope>
    <source>
        <strain evidence="2">Yekat-76</strain>
        <plasmid evidence="2">pYekat-76-lp64</plasmid>
    </source>
</reference>
<dbReference type="AlphaFoldDB" id="A0AAQ3CMJ2"/>
<dbReference type="EMBL" id="CP117140">
    <property type="protein sequence ID" value="WEG86126.1"/>
    <property type="molecule type" value="Genomic_DNA"/>
</dbReference>
<evidence type="ECO:0000313" key="2">
    <source>
        <dbReference type="EMBL" id="WEG86126.1"/>
    </source>
</evidence>
<dbReference type="EMBL" id="CP024348">
    <property type="protein sequence ID" value="WDE71762.1"/>
    <property type="molecule type" value="Genomic_DNA"/>
</dbReference>
<reference evidence="1" key="3">
    <citation type="submission" date="2022-12" db="EMBL/GenBank/DDBJ databases">
        <title>Whole genome sequencing of Borrelia miyamotoi strains isolated at the Russian territory.</title>
        <authorList>
            <person name="Kuleshov K.V."/>
            <person name="Platonov A.E."/>
            <person name="Goptar I.A."/>
            <person name="Shipulin G.A."/>
            <person name="Markelov M.L."/>
            <person name="Koetsveld J."/>
            <person name="Kolyasnikova N.M."/>
            <person name="Sarksyan D.S."/>
            <person name="Toporkova M.G."/>
            <person name="Hovius J.W."/>
        </authorList>
    </citation>
    <scope>NUCLEOTIDE SEQUENCE</scope>
    <source>
        <strain evidence="1">Yekat-1</strain>
        <plasmid evidence="1">pYekat-1-lp64</plasmid>
    </source>
</reference>
<dbReference type="RefSeq" id="WP_255315150.1">
    <property type="nucleotide sequence ID" value="NZ_CP024210.2"/>
</dbReference>
<organism evidence="2 4">
    <name type="scientific">Borrelia miyamotoi</name>
    <dbReference type="NCBI Taxonomy" id="47466"/>
    <lineage>
        <taxon>Bacteria</taxon>
        <taxon>Pseudomonadati</taxon>
        <taxon>Spirochaetota</taxon>
        <taxon>Spirochaetia</taxon>
        <taxon>Spirochaetales</taxon>
        <taxon>Borreliaceae</taxon>
        <taxon>Borrelia</taxon>
    </lineage>
</organism>
<geneLocation type="plasmid" evidence="2 4">
    <name>pYekat-76-lp64</name>
</geneLocation>
<reference evidence="3" key="1">
    <citation type="submission" date="2017-10" db="EMBL/GenBank/DDBJ databases">
        <title>Whole genome sequencing of Borrelia miyamotoi strains isolated at the Russian territory.</title>
        <authorList>
            <person name="Kuleshov K.V."/>
            <person name="Platonov A.E."/>
            <person name="Goptar I.A."/>
            <person name="Shipulin G.A."/>
            <person name="Markelov M.L."/>
            <person name="Koetsveld J."/>
            <person name="Kolyasnikova N.M."/>
            <person name="Sarksyan D.S."/>
            <person name="Toporkova M.G."/>
            <person name="Hovius J.W."/>
        </authorList>
    </citation>
    <scope>NUCLEOTIDE SEQUENCE [LARGE SCALE GENOMIC DNA]</scope>
    <source>
        <strain evidence="3">Yekat-1</strain>
        <plasmid evidence="3">pYekat-1-lp64</plasmid>
    </source>
</reference>
<evidence type="ECO:0000313" key="3">
    <source>
        <dbReference type="Proteomes" id="UP000230633"/>
    </source>
</evidence>
<protein>
    <submittedName>
        <fullName evidence="2">Uncharacterized protein</fullName>
    </submittedName>
</protein>
<accession>A0AAQ3CMJ2</accession>
<keyword evidence="2" id="KW-0614">Plasmid</keyword>
<proteinExistence type="predicted"/>
<evidence type="ECO:0000313" key="4">
    <source>
        <dbReference type="Proteomes" id="UP000291995"/>
    </source>
</evidence>
<keyword evidence="3" id="KW-1185">Reference proteome</keyword>
<geneLocation type="plasmid" evidence="1 3">
    <name>pYekat-1-lp64</name>
</geneLocation>
<sequence>MRQEKLSGLDDQYCSKEIEFLKQAQSKGQISVVRNFKEEFHR</sequence>
<dbReference type="Proteomes" id="UP000230633">
    <property type="component" value="Plasmid pYekat-1-lp64"/>
</dbReference>
<name>A0AAQ3CMJ2_9SPIR</name>
<evidence type="ECO:0000313" key="1">
    <source>
        <dbReference type="EMBL" id="WDE71762.1"/>
    </source>
</evidence>
<dbReference type="Proteomes" id="UP000291995">
    <property type="component" value="Plasmid pYekat-76-lp64"/>
</dbReference>
<gene>
    <name evidence="1" type="ORF">CNO13_07155</name>
    <name evidence="2" type="ORF">EZU67_007255</name>
</gene>